<accession>A0A1I6W3M4</accession>
<reference evidence="2" key="1">
    <citation type="submission" date="2016-10" db="EMBL/GenBank/DDBJ databases">
        <authorList>
            <person name="Varghese N."/>
            <person name="Submissions S."/>
        </authorList>
    </citation>
    <scope>NUCLEOTIDE SEQUENCE [LARGE SCALE GENOMIC DNA]</scope>
    <source>
        <strain evidence="2">ANC 5076</strain>
    </source>
</reference>
<protein>
    <submittedName>
        <fullName evidence="1">Uncharacterized protein</fullName>
    </submittedName>
</protein>
<proteinExistence type="predicted"/>
<evidence type="ECO:0000313" key="1">
    <source>
        <dbReference type="EMBL" id="SFT20587.1"/>
    </source>
</evidence>
<dbReference type="AlphaFoldDB" id="A0A1I6W3M4"/>
<name>A0A1I6W3M4_9GAMM</name>
<gene>
    <name evidence="1" type="ORF">SAMN05444586_104024</name>
</gene>
<sequence length="37" mass="4448">MTAYWLIDTRKRRTLEDWPLDRKVLELLATDLSISID</sequence>
<organism evidence="1 2">
    <name type="scientific">Acinetobacter bohemicus</name>
    <dbReference type="NCBI Taxonomy" id="1435036"/>
    <lineage>
        <taxon>Bacteria</taxon>
        <taxon>Pseudomonadati</taxon>
        <taxon>Pseudomonadota</taxon>
        <taxon>Gammaproteobacteria</taxon>
        <taxon>Moraxellales</taxon>
        <taxon>Moraxellaceae</taxon>
        <taxon>Acinetobacter</taxon>
    </lineage>
</organism>
<evidence type="ECO:0000313" key="2">
    <source>
        <dbReference type="Proteomes" id="UP000182827"/>
    </source>
</evidence>
<dbReference type="EMBL" id="FOZU01000040">
    <property type="protein sequence ID" value="SFT20587.1"/>
    <property type="molecule type" value="Genomic_DNA"/>
</dbReference>
<dbReference type="Proteomes" id="UP000182827">
    <property type="component" value="Unassembled WGS sequence"/>
</dbReference>
<keyword evidence="2" id="KW-1185">Reference proteome</keyword>